<dbReference type="Proteomes" id="UP000261079">
    <property type="component" value="Unassembled WGS sequence"/>
</dbReference>
<evidence type="ECO:0000313" key="2">
    <source>
        <dbReference type="Proteomes" id="UP000261079"/>
    </source>
</evidence>
<dbReference type="AlphaFoldDB" id="A0A3E2V855"/>
<evidence type="ECO:0000313" key="1">
    <source>
        <dbReference type="EMBL" id="RGC06620.1"/>
    </source>
</evidence>
<dbReference type="RefSeq" id="WP_117535366.1">
    <property type="nucleotide sequence ID" value="NZ_QVEZ01000002.1"/>
</dbReference>
<gene>
    <name evidence="1" type="ORF">DW905_04955</name>
</gene>
<name>A0A3E2V855_9FIRM</name>
<comment type="caution">
    <text evidence="1">The sequence shown here is derived from an EMBL/GenBank/DDBJ whole genome shotgun (WGS) entry which is preliminary data.</text>
</comment>
<accession>A0A3E2V855</accession>
<sequence>MNDYWNYLAHGELGKERKGHKYYARVPVGTNKLGFTQYRYFYDPREYGAYMSRKNQDKTARIESPYKKKDTKTTYYVTGTGNTMTDQKKVQGDIDKARGRGVETLRTPSDKYGGITGISADSISVTAHTKTKHDYKTLRKVKSTMRSAVNKKAAEVQSAVKNGKKKINDLILKAKTEHNRNQWQKTYIAIGDTLTVTSKSQKTGEVREKTYNHTKAATNFESTMKQVGNKNKYKYEPIYQANKAYESASRILSNGRKRVQSLFKRN</sequence>
<dbReference type="EMBL" id="QVEZ01000002">
    <property type="protein sequence ID" value="RGC06620.1"/>
    <property type="molecule type" value="Genomic_DNA"/>
</dbReference>
<protein>
    <submittedName>
        <fullName evidence="1">Uncharacterized protein</fullName>
    </submittedName>
</protein>
<organism evidence="1 2">
    <name type="scientific">Faecalibacterium prausnitzii</name>
    <dbReference type="NCBI Taxonomy" id="853"/>
    <lineage>
        <taxon>Bacteria</taxon>
        <taxon>Bacillati</taxon>
        <taxon>Bacillota</taxon>
        <taxon>Clostridia</taxon>
        <taxon>Eubacteriales</taxon>
        <taxon>Oscillospiraceae</taxon>
        <taxon>Faecalibacterium</taxon>
    </lineage>
</organism>
<reference evidence="1 2" key="1">
    <citation type="submission" date="2018-08" db="EMBL/GenBank/DDBJ databases">
        <title>A genome reference for cultivated species of the human gut microbiota.</title>
        <authorList>
            <person name="Zou Y."/>
            <person name="Xue W."/>
            <person name="Luo G."/>
        </authorList>
    </citation>
    <scope>NUCLEOTIDE SEQUENCE [LARGE SCALE GENOMIC DNA]</scope>
    <source>
        <strain evidence="1 2">AM42-11AC</strain>
    </source>
</reference>
<proteinExistence type="predicted"/>